<dbReference type="RefSeq" id="XP_040793820.1">
    <property type="nucleotide sequence ID" value="XM_040927972.1"/>
</dbReference>
<evidence type="ECO:0000313" key="2">
    <source>
        <dbReference type="EMBL" id="KAF1851257.1"/>
    </source>
</evidence>
<protein>
    <submittedName>
        <fullName evidence="2">Uncharacterized protein</fullName>
    </submittedName>
</protein>
<accession>A0A9P4LED3</accession>
<evidence type="ECO:0000256" key="1">
    <source>
        <dbReference type="SAM" id="MobiDB-lite"/>
    </source>
</evidence>
<proteinExistence type="predicted"/>
<organism evidence="2 3">
    <name type="scientific">Cucurbitaria berberidis CBS 394.84</name>
    <dbReference type="NCBI Taxonomy" id="1168544"/>
    <lineage>
        <taxon>Eukaryota</taxon>
        <taxon>Fungi</taxon>
        <taxon>Dikarya</taxon>
        <taxon>Ascomycota</taxon>
        <taxon>Pezizomycotina</taxon>
        <taxon>Dothideomycetes</taxon>
        <taxon>Pleosporomycetidae</taxon>
        <taxon>Pleosporales</taxon>
        <taxon>Pleosporineae</taxon>
        <taxon>Cucurbitariaceae</taxon>
        <taxon>Cucurbitaria</taxon>
    </lineage>
</organism>
<comment type="caution">
    <text evidence="2">The sequence shown here is derived from an EMBL/GenBank/DDBJ whole genome shotgun (WGS) entry which is preliminary data.</text>
</comment>
<dbReference type="Proteomes" id="UP000800039">
    <property type="component" value="Unassembled WGS sequence"/>
</dbReference>
<name>A0A9P4LED3_9PLEO</name>
<gene>
    <name evidence="2" type="ORF">K460DRAFT_274629</name>
</gene>
<dbReference type="EMBL" id="ML976614">
    <property type="protein sequence ID" value="KAF1851257.1"/>
    <property type="molecule type" value="Genomic_DNA"/>
</dbReference>
<sequence length="204" mass="22826">MANHGDSYSTISPIKRTQPTSDETPPWTGMSFIQPVDSDALHEHLKRTYPKCTTLRERKHMAAIDFLETELRQMQSKNVTITATEHCVDYTGIASPRASSEAFGGHSRKGSTSLSQSPASSAHLSTTLERALQDRYSRTSSARLLPKEPSTVEHGQHIVFSAFDGRMMKPKTKRRMTTEEKSAAYKKTRKRGACPKCKRQKGKV</sequence>
<dbReference type="AlphaFoldDB" id="A0A9P4LED3"/>
<dbReference type="OrthoDB" id="3794485at2759"/>
<dbReference type="GeneID" id="63845225"/>
<feature type="region of interest" description="Disordered" evidence="1">
    <location>
        <begin position="1"/>
        <end position="27"/>
    </location>
</feature>
<feature type="region of interest" description="Disordered" evidence="1">
    <location>
        <begin position="98"/>
        <end position="125"/>
    </location>
</feature>
<reference evidence="2" key="1">
    <citation type="submission" date="2020-01" db="EMBL/GenBank/DDBJ databases">
        <authorList>
            <consortium name="DOE Joint Genome Institute"/>
            <person name="Haridas S."/>
            <person name="Albert R."/>
            <person name="Binder M."/>
            <person name="Bloem J."/>
            <person name="Labutti K."/>
            <person name="Salamov A."/>
            <person name="Andreopoulos B."/>
            <person name="Baker S.E."/>
            <person name="Barry K."/>
            <person name="Bills G."/>
            <person name="Bluhm B.H."/>
            <person name="Cannon C."/>
            <person name="Castanera R."/>
            <person name="Culley D.E."/>
            <person name="Daum C."/>
            <person name="Ezra D."/>
            <person name="Gonzalez J.B."/>
            <person name="Henrissat B."/>
            <person name="Kuo A."/>
            <person name="Liang C."/>
            <person name="Lipzen A."/>
            <person name="Lutzoni F."/>
            <person name="Magnuson J."/>
            <person name="Mondo S."/>
            <person name="Nolan M."/>
            <person name="Ohm R."/>
            <person name="Pangilinan J."/>
            <person name="Park H.-J."/>
            <person name="Ramirez L."/>
            <person name="Alfaro M."/>
            <person name="Sun H."/>
            <person name="Tritt A."/>
            <person name="Yoshinaga Y."/>
            <person name="Zwiers L.-H."/>
            <person name="Turgeon B.G."/>
            <person name="Goodwin S.B."/>
            <person name="Spatafora J.W."/>
            <person name="Crous P.W."/>
            <person name="Grigoriev I.V."/>
        </authorList>
    </citation>
    <scope>NUCLEOTIDE SEQUENCE</scope>
    <source>
        <strain evidence="2">CBS 394.84</strain>
    </source>
</reference>
<feature type="compositionally biased region" description="Basic residues" evidence="1">
    <location>
        <begin position="184"/>
        <end position="204"/>
    </location>
</feature>
<feature type="compositionally biased region" description="Polar residues" evidence="1">
    <location>
        <begin position="1"/>
        <end position="23"/>
    </location>
</feature>
<feature type="region of interest" description="Disordered" evidence="1">
    <location>
        <begin position="166"/>
        <end position="204"/>
    </location>
</feature>
<feature type="compositionally biased region" description="Low complexity" evidence="1">
    <location>
        <begin position="111"/>
        <end position="125"/>
    </location>
</feature>
<keyword evidence="3" id="KW-1185">Reference proteome</keyword>
<evidence type="ECO:0000313" key="3">
    <source>
        <dbReference type="Proteomes" id="UP000800039"/>
    </source>
</evidence>